<reference evidence="1 2" key="1">
    <citation type="journal article" date="2022" name="DNA Res.">
        <title>Chromosomal-level genome assembly of the orchid tree Bauhinia variegata (Leguminosae; Cercidoideae) supports the allotetraploid origin hypothesis of Bauhinia.</title>
        <authorList>
            <person name="Zhong Y."/>
            <person name="Chen Y."/>
            <person name="Zheng D."/>
            <person name="Pang J."/>
            <person name="Liu Y."/>
            <person name="Luo S."/>
            <person name="Meng S."/>
            <person name="Qian L."/>
            <person name="Wei D."/>
            <person name="Dai S."/>
            <person name="Zhou R."/>
        </authorList>
    </citation>
    <scope>NUCLEOTIDE SEQUENCE [LARGE SCALE GENOMIC DNA]</scope>
    <source>
        <strain evidence="1">BV-YZ2020</strain>
    </source>
</reference>
<dbReference type="EMBL" id="CM039432">
    <property type="protein sequence ID" value="KAI4333258.1"/>
    <property type="molecule type" value="Genomic_DNA"/>
</dbReference>
<organism evidence="1 2">
    <name type="scientific">Bauhinia variegata</name>
    <name type="common">Purple orchid tree</name>
    <name type="synonym">Phanera variegata</name>
    <dbReference type="NCBI Taxonomy" id="167791"/>
    <lineage>
        <taxon>Eukaryota</taxon>
        <taxon>Viridiplantae</taxon>
        <taxon>Streptophyta</taxon>
        <taxon>Embryophyta</taxon>
        <taxon>Tracheophyta</taxon>
        <taxon>Spermatophyta</taxon>
        <taxon>Magnoliopsida</taxon>
        <taxon>eudicotyledons</taxon>
        <taxon>Gunneridae</taxon>
        <taxon>Pentapetalae</taxon>
        <taxon>rosids</taxon>
        <taxon>fabids</taxon>
        <taxon>Fabales</taxon>
        <taxon>Fabaceae</taxon>
        <taxon>Cercidoideae</taxon>
        <taxon>Cercideae</taxon>
        <taxon>Bauhiniinae</taxon>
        <taxon>Bauhinia</taxon>
    </lineage>
</organism>
<protein>
    <submittedName>
        <fullName evidence="1">Uncharacterized protein</fullName>
    </submittedName>
</protein>
<proteinExistence type="predicted"/>
<name>A0ACB9NB39_BAUVA</name>
<sequence length="177" mass="19469">MKSGFILGTKDIVAKETVIKEAICNYGNGHWHLIGLLCFYSHFTFLSGVCSILSIMEGKPWMKLQIWFELVSFFSACTAFDIYLIYTTELFPTCVRNSAISMARQAVVFGGAFGPVLLAAGRGHKILCYGVFGLVIEFSGVFVISLPENKGRALSDTLNEEENKERVVLDGTGHVVA</sequence>
<keyword evidence="2" id="KW-1185">Reference proteome</keyword>
<dbReference type="Proteomes" id="UP000828941">
    <property type="component" value="Chromosome 7"/>
</dbReference>
<gene>
    <name evidence="1" type="ORF">L6164_018091</name>
</gene>
<comment type="caution">
    <text evidence="1">The sequence shown here is derived from an EMBL/GenBank/DDBJ whole genome shotgun (WGS) entry which is preliminary data.</text>
</comment>
<evidence type="ECO:0000313" key="1">
    <source>
        <dbReference type="EMBL" id="KAI4333258.1"/>
    </source>
</evidence>
<accession>A0ACB9NB39</accession>
<evidence type="ECO:0000313" key="2">
    <source>
        <dbReference type="Proteomes" id="UP000828941"/>
    </source>
</evidence>